<keyword evidence="5 8" id="KW-0255">Endonuclease</keyword>
<keyword evidence="4 8" id="KW-0479">Metal-binding</keyword>
<dbReference type="InterPro" id="IPR040255">
    <property type="entry name" value="Non-specific_endonuclease"/>
</dbReference>
<dbReference type="InterPro" id="IPR044925">
    <property type="entry name" value="His-Me_finger_sf"/>
</dbReference>
<evidence type="ECO:0000256" key="7">
    <source>
        <dbReference type="ARBA" id="ARBA00022842"/>
    </source>
</evidence>
<dbReference type="SMART" id="SM00892">
    <property type="entry name" value="Endonuclease_NS"/>
    <property type="match status" value="1"/>
</dbReference>
<protein>
    <recommendedName>
        <fullName evidence="8">Endonuclease</fullName>
        <ecNumber evidence="8">3.1.30.-</ecNumber>
    </recommendedName>
</protein>
<dbReference type="InterPro" id="IPR018524">
    <property type="entry name" value="DNA/RNA_endonuclease_AS"/>
</dbReference>
<evidence type="ECO:0000259" key="10">
    <source>
        <dbReference type="SMART" id="SM00477"/>
    </source>
</evidence>
<name>A0ABM0GSC1_SACKO</name>
<sequence>MASSRFLLPVTISTVSLGIGSWLGIHYEKKNKCVATCDKVWNLPTANCAVSTTTKSPVAIGNVGEIMKYGYPSLTNLKKHGDFVLSYDRRNRIPNWVFEHLTAQKVAYNDVIDRENCQFFEDNDVHVYFRSTNADYYKSGYDRGHMAAAANHRTSIETMQQTFFLSNVAPQVGAGFNRDIWCDLEKYVRKLTKKYKNLYVCTGPLYLPRQERDGKQYVKYEVIGRNHVAVPTHFFKVILCETDKGEFDVESFVIPNAAQPEKAKLNLYRFSIESIERASGLLLFDKIPREFFRNINRIK</sequence>
<reference evidence="13" key="1">
    <citation type="submission" date="2025-08" db="UniProtKB">
        <authorList>
            <consortium name="RefSeq"/>
        </authorList>
    </citation>
    <scope>IDENTIFICATION</scope>
    <source>
        <tissue evidence="13">Testes</tissue>
    </source>
</reference>
<evidence type="ECO:0000256" key="2">
    <source>
        <dbReference type="ARBA" id="ARBA00010052"/>
    </source>
</evidence>
<dbReference type="InterPro" id="IPR001604">
    <property type="entry name" value="Endo_G_ENPP1-like_dom"/>
</dbReference>
<dbReference type="PANTHER" id="PTHR13966:SF5">
    <property type="entry name" value="ENDONUCLEASE G, MITOCHONDRIAL"/>
    <property type="match status" value="1"/>
</dbReference>
<keyword evidence="3 8" id="KW-0540">Nuclease</keyword>
<dbReference type="SMART" id="SM00477">
    <property type="entry name" value="NUC"/>
    <property type="match status" value="1"/>
</dbReference>
<evidence type="ECO:0000259" key="11">
    <source>
        <dbReference type="SMART" id="SM00892"/>
    </source>
</evidence>
<dbReference type="SUPFAM" id="SSF54060">
    <property type="entry name" value="His-Me finger endonucleases"/>
    <property type="match status" value="1"/>
</dbReference>
<feature type="signal peptide" evidence="9">
    <location>
        <begin position="1"/>
        <end position="18"/>
    </location>
</feature>
<feature type="domain" description="DNA/RNA non-specific endonuclease/pyrophosphatase/phosphodiesterase" evidence="11">
    <location>
        <begin position="79"/>
        <end position="290"/>
    </location>
</feature>
<dbReference type="PROSITE" id="PS01070">
    <property type="entry name" value="NUCLEASE_NON_SPEC"/>
    <property type="match status" value="1"/>
</dbReference>
<dbReference type="PANTHER" id="PTHR13966">
    <property type="entry name" value="ENDONUCLEASE RELATED"/>
    <property type="match status" value="1"/>
</dbReference>
<keyword evidence="9" id="KW-0732">Signal</keyword>
<keyword evidence="12" id="KW-1185">Reference proteome</keyword>
<keyword evidence="6 8" id="KW-0378">Hydrolase</keyword>
<dbReference type="Pfam" id="PF01223">
    <property type="entry name" value="Endonuclease_NS"/>
    <property type="match status" value="1"/>
</dbReference>
<evidence type="ECO:0000256" key="9">
    <source>
        <dbReference type="SAM" id="SignalP"/>
    </source>
</evidence>
<comment type="cofactor">
    <cofactor evidence="1 8">
        <name>Mg(2+)</name>
        <dbReference type="ChEBI" id="CHEBI:18420"/>
    </cofactor>
</comment>
<evidence type="ECO:0000256" key="3">
    <source>
        <dbReference type="ARBA" id="ARBA00022722"/>
    </source>
</evidence>
<feature type="chain" id="PRO_5045468654" description="Endonuclease" evidence="9">
    <location>
        <begin position="19"/>
        <end position="299"/>
    </location>
</feature>
<dbReference type="CDD" id="cd00091">
    <property type="entry name" value="NUC"/>
    <property type="match status" value="1"/>
</dbReference>
<dbReference type="Proteomes" id="UP000694865">
    <property type="component" value="Unplaced"/>
</dbReference>
<dbReference type="Gene3D" id="3.40.570.10">
    <property type="entry name" value="Extracellular Endonuclease, subunit A"/>
    <property type="match status" value="1"/>
</dbReference>
<dbReference type="InterPro" id="IPR044929">
    <property type="entry name" value="DNA/RNA_non-sp_Endonuclease_sf"/>
</dbReference>
<evidence type="ECO:0000313" key="12">
    <source>
        <dbReference type="Proteomes" id="UP000694865"/>
    </source>
</evidence>
<evidence type="ECO:0000313" key="13">
    <source>
        <dbReference type="RefSeq" id="XP_002736286.1"/>
    </source>
</evidence>
<proteinExistence type="inferred from homology"/>
<evidence type="ECO:0000256" key="8">
    <source>
        <dbReference type="RuleBase" id="RU366055"/>
    </source>
</evidence>
<dbReference type="InterPro" id="IPR020821">
    <property type="entry name" value="ENPP1-3/EXOG-like_nuc-like"/>
</dbReference>
<evidence type="ECO:0000256" key="4">
    <source>
        <dbReference type="ARBA" id="ARBA00022723"/>
    </source>
</evidence>
<organism evidence="12 13">
    <name type="scientific">Saccoglossus kowalevskii</name>
    <name type="common">Acorn worm</name>
    <dbReference type="NCBI Taxonomy" id="10224"/>
    <lineage>
        <taxon>Eukaryota</taxon>
        <taxon>Metazoa</taxon>
        <taxon>Hemichordata</taxon>
        <taxon>Enteropneusta</taxon>
        <taxon>Harrimaniidae</taxon>
        <taxon>Saccoglossus</taxon>
    </lineage>
</organism>
<accession>A0ABM0GSC1</accession>
<evidence type="ECO:0000256" key="1">
    <source>
        <dbReference type="ARBA" id="ARBA00001946"/>
    </source>
</evidence>
<evidence type="ECO:0000256" key="6">
    <source>
        <dbReference type="ARBA" id="ARBA00022801"/>
    </source>
</evidence>
<dbReference type="GeneID" id="100372326"/>
<gene>
    <name evidence="13" type="primary">LOC100372326</name>
</gene>
<dbReference type="RefSeq" id="XP_002736286.1">
    <property type="nucleotide sequence ID" value="XM_002736240.2"/>
</dbReference>
<evidence type="ECO:0000256" key="5">
    <source>
        <dbReference type="ARBA" id="ARBA00022759"/>
    </source>
</evidence>
<keyword evidence="7" id="KW-0460">Magnesium</keyword>
<feature type="domain" description="ENPP1-3/EXOG-like endonuclease/phosphodiesterase" evidence="10">
    <location>
        <begin position="80"/>
        <end position="290"/>
    </location>
</feature>
<comment type="similarity">
    <text evidence="2 8">Belongs to the DNA/RNA non-specific endonuclease family.</text>
</comment>
<dbReference type="EC" id="3.1.30.-" evidence="8"/>